<evidence type="ECO:0000259" key="5">
    <source>
        <dbReference type="PROSITE" id="PS51462"/>
    </source>
</evidence>
<organism evidence="6 7">
    <name type="scientific">Alcanivorax quisquiliarum</name>
    <dbReference type="NCBI Taxonomy" id="2933565"/>
    <lineage>
        <taxon>Bacteria</taxon>
        <taxon>Pseudomonadati</taxon>
        <taxon>Pseudomonadota</taxon>
        <taxon>Gammaproteobacteria</taxon>
        <taxon>Oceanospirillales</taxon>
        <taxon>Alcanivoracaceae</taxon>
        <taxon>Alcanivorax</taxon>
    </lineage>
</organism>
<sequence>MTGIIDEQGFRLNVGIILIGDDGRVFWGRRIGNRDAWQFPQGGLLPGETPEQALYRELEEEVGLTESDVQVLASTQGWLSYRLPRRFWRRPEDALGRQCIGQRQKWFLLRLMSDEERIDLARSGTPEFQAWRWVNYWYPIRKVVHFKRGVYARALKELAPVVQRQASLKL</sequence>
<dbReference type="PRINTS" id="PR00502">
    <property type="entry name" value="NUDIXFAMILY"/>
</dbReference>
<dbReference type="InterPro" id="IPR015797">
    <property type="entry name" value="NUDIX_hydrolase-like_dom_sf"/>
</dbReference>
<dbReference type="InterPro" id="IPR020084">
    <property type="entry name" value="NUDIX_hydrolase_CS"/>
</dbReference>
<feature type="short sequence motif" description="Nudix box" evidence="4">
    <location>
        <begin position="42"/>
        <end position="63"/>
    </location>
</feature>
<dbReference type="Gene3D" id="3.90.79.10">
    <property type="entry name" value="Nucleoside Triphosphate Pyrophosphohydrolase"/>
    <property type="match status" value="1"/>
</dbReference>
<dbReference type="NCBIfam" id="NF001937">
    <property type="entry name" value="PRK00714.1-4"/>
    <property type="match status" value="1"/>
</dbReference>
<keyword evidence="3 4" id="KW-0378">Hydrolase</keyword>
<evidence type="ECO:0000256" key="1">
    <source>
        <dbReference type="ARBA" id="ARBA00001936"/>
    </source>
</evidence>
<dbReference type="InterPro" id="IPR000086">
    <property type="entry name" value="NUDIX_hydrolase_dom"/>
</dbReference>
<dbReference type="Proteomes" id="UP001165524">
    <property type="component" value="Unassembled WGS sequence"/>
</dbReference>
<gene>
    <name evidence="4" type="primary">rppH</name>
    <name evidence="4" type="synonym">nudH</name>
    <name evidence="6" type="ORF">MU846_05140</name>
</gene>
<comment type="cofactor">
    <cofactor evidence="4">
        <name>a divalent metal cation</name>
        <dbReference type="ChEBI" id="CHEBI:60240"/>
    </cofactor>
</comment>
<comment type="similarity">
    <text evidence="4">Belongs to the Nudix hydrolase family. RppH subfamily.</text>
</comment>
<dbReference type="PROSITE" id="PS00893">
    <property type="entry name" value="NUDIX_BOX"/>
    <property type="match status" value="1"/>
</dbReference>
<evidence type="ECO:0000256" key="3">
    <source>
        <dbReference type="ARBA" id="ARBA00022801"/>
    </source>
</evidence>
<evidence type="ECO:0000313" key="7">
    <source>
        <dbReference type="Proteomes" id="UP001165524"/>
    </source>
</evidence>
<dbReference type="NCBIfam" id="NF001938">
    <property type="entry name" value="PRK00714.1-5"/>
    <property type="match status" value="1"/>
</dbReference>
<proteinExistence type="inferred from homology"/>
<dbReference type="HAMAP" id="MF_00298">
    <property type="entry name" value="Nudix_RppH"/>
    <property type="match status" value="1"/>
</dbReference>
<dbReference type="SUPFAM" id="SSF55811">
    <property type="entry name" value="Nudix"/>
    <property type="match status" value="1"/>
</dbReference>
<dbReference type="PANTHER" id="PTHR43046">
    <property type="entry name" value="GDP-MANNOSE MANNOSYL HYDROLASE"/>
    <property type="match status" value="1"/>
</dbReference>
<accession>A0ABT0E5Y5</accession>
<evidence type="ECO:0000256" key="2">
    <source>
        <dbReference type="ARBA" id="ARBA00001946"/>
    </source>
</evidence>
<evidence type="ECO:0000256" key="4">
    <source>
        <dbReference type="HAMAP-Rule" id="MF_00298"/>
    </source>
</evidence>
<protein>
    <recommendedName>
        <fullName evidence="4">RNA pyrophosphohydrolase</fullName>
        <ecNumber evidence="4">3.6.1.-</ecNumber>
    </recommendedName>
    <alternativeName>
        <fullName evidence="4">(Di)nucleoside polyphosphate hydrolase</fullName>
    </alternativeName>
</protein>
<keyword evidence="7" id="KW-1185">Reference proteome</keyword>
<dbReference type="PANTHER" id="PTHR43046:SF14">
    <property type="entry name" value="MUTT_NUDIX FAMILY PROTEIN"/>
    <property type="match status" value="1"/>
</dbReference>
<name>A0ABT0E5Y5_9GAMM</name>
<comment type="function">
    <text evidence="4">Accelerates the degradation of transcripts by removing pyrophosphate from the 5'-end of triphosphorylated RNA, leading to a more labile monophosphorylated state that can stimulate subsequent ribonuclease cleavage.</text>
</comment>
<evidence type="ECO:0000313" key="6">
    <source>
        <dbReference type="EMBL" id="MCK0537089.1"/>
    </source>
</evidence>
<dbReference type="InterPro" id="IPR022927">
    <property type="entry name" value="RppH"/>
</dbReference>
<dbReference type="GO" id="GO:0016787">
    <property type="term" value="F:hydrolase activity"/>
    <property type="evidence" value="ECO:0007669"/>
    <property type="project" value="UniProtKB-KW"/>
</dbReference>
<dbReference type="Pfam" id="PF00293">
    <property type="entry name" value="NUDIX"/>
    <property type="match status" value="1"/>
</dbReference>
<feature type="domain" description="Nudix hydrolase" evidence="5">
    <location>
        <begin position="9"/>
        <end position="156"/>
    </location>
</feature>
<dbReference type="CDD" id="cd03671">
    <property type="entry name" value="NUDIX_Ap4A_hydrolase_plant_like"/>
    <property type="match status" value="1"/>
</dbReference>
<dbReference type="EC" id="3.6.1.-" evidence="4"/>
<dbReference type="InterPro" id="IPR020476">
    <property type="entry name" value="Nudix_hydrolase"/>
</dbReference>
<dbReference type="PROSITE" id="PS51462">
    <property type="entry name" value="NUDIX"/>
    <property type="match status" value="1"/>
</dbReference>
<comment type="cofactor">
    <cofactor evidence="2">
        <name>Mg(2+)</name>
        <dbReference type="ChEBI" id="CHEBI:18420"/>
    </cofactor>
</comment>
<reference evidence="6" key="1">
    <citation type="submission" date="2022-04" db="EMBL/GenBank/DDBJ databases">
        <title>Alcanivorax sp. CY1518 draft genome sequence.</title>
        <authorList>
            <person name="Zhao G."/>
            <person name="An M."/>
        </authorList>
    </citation>
    <scope>NUCLEOTIDE SEQUENCE</scope>
    <source>
        <strain evidence="6">CY1518</strain>
    </source>
</reference>
<comment type="caution">
    <text evidence="6">The sequence shown here is derived from an EMBL/GenBank/DDBJ whole genome shotgun (WGS) entry which is preliminary data.</text>
</comment>
<comment type="cofactor">
    <cofactor evidence="1">
        <name>Mn(2+)</name>
        <dbReference type="ChEBI" id="CHEBI:29035"/>
    </cofactor>
</comment>
<dbReference type="EMBL" id="JALKII010000002">
    <property type="protein sequence ID" value="MCK0537089.1"/>
    <property type="molecule type" value="Genomic_DNA"/>
</dbReference>